<feature type="domain" description="N-acetyltransferase" evidence="5">
    <location>
        <begin position="45"/>
        <end position="194"/>
    </location>
</feature>
<dbReference type="Gene3D" id="3.40.630.30">
    <property type="match status" value="1"/>
</dbReference>
<dbReference type="PANTHER" id="PTHR13355:SF11">
    <property type="entry name" value="GLUCOSAMINE 6-PHOSPHATE N-ACETYLTRANSFERASE"/>
    <property type="match status" value="1"/>
</dbReference>
<keyword evidence="7" id="KW-1185">Reference proteome</keyword>
<evidence type="ECO:0000313" key="7">
    <source>
        <dbReference type="Proteomes" id="UP000007875"/>
    </source>
</evidence>
<dbReference type="GO" id="GO:0006048">
    <property type="term" value="P:UDP-N-acetylglucosamine biosynthetic process"/>
    <property type="evidence" value="ECO:0007669"/>
    <property type="project" value="UniProtKB-UniRule"/>
</dbReference>
<dbReference type="UniPathway" id="UPA00113">
    <property type="reaction ID" value="UER00529"/>
</dbReference>
<dbReference type="EC" id="2.3.1.4" evidence="4"/>
<dbReference type="GeneTree" id="ENSGT00390000008666"/>
<dbReference type="STRING" id="51511.ENSCSAVP00000006208"/>
<dbReference type="Proteomes" id="UP000007875">
    <property type="component" value="Unassembled WGS sequence"/>
</dbReference>
<evidence type="ECO:0000256" key="3">
    <source>
        <dbReference type="ARBA" id="ARBA00048964"/>
    </source>
</evidence>
<evidence type="ECO:0000313" key="6">
    <source>
        <dbReference type="Ensembl" id="ENSCSAVP00000006208.1"/>
    </source>
</evidence>
<keyword evidence="4" id="KW-0808">Transferase</keyword>
<reference evidence="6" key="3">
    <citation type="submission" date="2025-09" db="UniProtKB">
        <authorList>
            <consortium name="Ensembl"/>
        </authorList>
    </citation>
    <scope>IDENTIFICATION</scope>
</reference>
<dbReference type="PROSITE" id="PS51186">
    <property type="entry name" value="GNAT"/>
    <property type="match status" value="1"/>
</dbReference>
<proteinExistence type="inferred from homology"/>
<dbReference type="PANTHER" id="PTHR13355">
    <property type="entry name" value="GLUCOSAMINE 6-PHOSPHATE N-ACETYLTRANSFERASE"/>
    <property type="match status" value="1"/>
</dbReference>
<comment type="similarity">
    <text evidence="2 4">Belongs to the acetyltransferase family. GNA1 subfamily.</text>
</comment>
<evidence type="ECO:0000256" key="1">
    <source>
        <dbReference type="ARBA" id="ARBA00004832"/>
    </source>
</evidence>
<sequence>MNMTSDEPSSDFMFDKKILQGLDLSKYGISFKESERSPTEPESGILIRPLSKHDFDKGYIDVLAQLTSVGEVKKCDFIARFESMKKAGCYYLLVVEDTEADNGRGKIVGAGTLEIEEKFIHSCALRGRVEEVIVDSKYRGRRLGKIILGLITELSKSLKCYKTTLECKVDNIAFYNIFGYEEDPEKFMQRRFRD</sequence>
<dbReference type="InterPro" id="IPR039143">
    <property type="entry name" value="GNPNAT1-like"/>
</dbReference>
<dbReference type="OMA" id="LVVEMKF"/>
<dbReference type="InParanoid" id="H2YLK6"/>
<accession>H2YLK6</accession>
<dbReference type="CDD" id="cd04301">
    <property type="entry name" value="NAT_SF"/>
    <property type="match status" value="1"/>
</dbReference>
<reference evidence="6" key="2">
    <citation type="submission" date="2025-08" db="UniProtKB">
        <authorList>
            <consortium name="Ensembl"/>
        </authorList>
    </citation>
    <scope>IDENTIFICATION</scope>
</reference>
<dbReference type="InterPro" id="IPR016181">
    <property type="entry name" value="Acyl_CoA_acyltransferase"/>
</dbReference>
<reference evidence="7" key="1">
    <citation type="submission" date="2003-08" db="EMBL/GenBank/DDBJ databases">
        <authorList>
            <person name="Birren B."/>
            <person name="Nusbaum C."/>
            <person name="Abebe A."/>
            <person name="Abouelleil A."/>
            <person name="Adekoya E."/>
            <person name="Ait-zahra M."/>
            <person name="Allen N."/>
            <person name="Allen T."/>
            <person name="An P."/>
            <person name="Anderson M."/>
            <person name="Anderson S."/>
            <person name="Arachchi H."/>
            <person name="Armbruster J."/>
            <person name="Bachantsang P."/>
            <person name="Baldwin J."/>
            <person name="Barry A."/>
            <person name="Bayul T."/>
            <person name="Blitshsteyn B."/>
            <person name="Bloom T."/>
            <person name="Blye J."/>
            <person name="Boguslavskiy L."/>
            <person name="Borowsky M."/>
            <person name="Boukhgalter B."/>
            <person name="Brunache A."/>
            <person name="Butler J."/>
            <person name="Calixte N."/>
            <person name="Calvo S."/>
            <person name="Camarata J."/>
            <person name="Campo K."/>
            <person name="Chang J."/>
            <person name="Cheshatsang Y."/>
            <person name="Citroen M."/>
            <person name="Collymore A."/>
            <person name="Considine T."/>
            <person name="Cook A."/>
            <person name="Cooke P."/>
            <person name="Corum B."/>
            <person name="Cuomo C."/>
            <person name="David R."/>
            <person name="Dawoe T."/>
            <person name="Degray S."/>
            <person name="Dodge S."/>
            <person name="Dooley K."/>
            <person name="Dorje P."/>
            <person name="Dorjee K."/>
            <person name="Dorris L."/>
            <person name="Duffey N."/>
            <person name="Dupes A."/>
            <person name="Elkins T."/>
            <person name="Engels R."/>
            <person name="Erickson J."/>
            <person name="Farina A."/>
            <person name="Faro S."/>
            <person name="Ferreira P."/>
            <person name="Fischer H."/>
            <person name="Fitzgerald M."/>
            <person name="Foley K."/>
            <person name="Gage D."/>
            <person name="Galagan J."/>
            <person name="Gearin G."/>
            <person name="Gnerre S."/>
            <person name="Gnirke A."/>
            <person name="Goyette A."/>
            <person name="Graham J."/>
            <person name="Grandbois E."/>
            <person name="Gyaltsen K."/>
            <person name="Hafez N."/>
            <person name="Hagopian D."/>
            <person name="Hagos B."/>
            <person name="Hall J."/>
            <person name="Hatcher B."/>
            <person name="Heller A."/>
            <person name="Higgins H."/>
            <person name="Honan T."/>
            <person name="Horn A."/>
            <person name="Houde N."/>
            <person name="Hughes L."/>
            <person name="Hulme W."/>
            <person name="Husby E."/>
            <person name="Iliev I."/>
            <person name="Jaffe D."/>
            <person name="Jones C."/>
            <person name="Kamal M."/>
            <person name="Kamat A."/>
            <person name="Kamvysselis M."/>
            <person name="Karlsson E."/>
            <person name="Kells C."/>
            <person name="Kieu A."/>
            <person name="Kisner P."/>
            <person name="Kodira C."/>
            <person name="Kulbokas E."/>
            <person name="Labutti K."/>
            <person name="Lama D."/>
            <person name="Landers T."/>
            <person name="Leger J."/>
            <person name="Levine S."/>
            <person name="Lewis D."/>
            <person name="Lewis T."/>
            <person name="Lindblad-toh K."/>
            <person name="Liu X."/>
            <person name="Lokyitsang T."/>
            <person name="Lokyitsang Y."/>
            <person name="Lucien O."/>
            <person name="Lui A."/>
            <person name="Ma L.J."/>
            <person name="Mabbitt R."/>
            <person name="Macdonald J."/>
            <person name="Maclean C."/>
            <person name="Major J."/>
            <person name="Manning J."/>
            <person name="Marabella R."/>
            <person name="Maru K."/>
            <person name="Matthews C."/>
            <person name="Mauceli E."/>
            <person name="Mccarthy M."/>
            <person name="Mcdonough S."/>
            <person name="Mcghee T."/>
            <person name="Meldrim J."/>
            <person name="Meneus L."/>
            <person name="Mesirov J."/>
            <person name="Mihalev A."/>
            <person name="Mihova T."/>
            <person name="Mikkelsen T."/>
            <person name="Mlenga V."/>
            <person name="Moru K."/>
            <person name="Mozes J."/>
            <person name="Mulrain L."/>
            <person name="Munson G."/>
            <person name="Naylor J."/>
            <person name="Newes C."/>
            <person name="Nguyen C."/>
            <person name="Nguyen N."/>
            <person name="Nguyen T."/>
            <person name="Nicol R."/>
            <person name="Nielsen C."/>
            <person name="Nizzari M."/>
            <person name="Norbu C."/>
            <person name="Norbu N."/>
            <person name="O'donnell P."/>
            <person name="Okoawo O."/>
            <person name="O'leary S."/>
            <person name="Omotosho B."/>
            <person name="O'neill K."/>
            <person name="Osman S."/>
            <person name="Parker S."/>
            <person name="Perrin D."/>
            <person name="Phunkhang P."/>
            <person name="Piqani B."/>
            <person name="Purcell S."/>
            <person name="Rachupka T."/>
            <person name="Ramasamy U."/>
            <person name="Rameau R."/>
            <person name="Ray V."/>
            <person name="Raymond C."/>
            <person name="Retta R."/>
            <person name="Richardson S."/>
            <person name="Rise C."/>
            <person name="Rodriguez J."/>
            <person name="Rogers J."/>
            <person name="Rogov P."/>
            <person name="Rutman M."/>
            <person name="Schupbach R."/>
            <person name="Seaman C."/>
            <person name="Settipalli S."/>
            <person name="Sharpe T."/>
            <person name="Sheridan J."/>
            <person name="Sherpa N."/>
            <person name="Shi J."/>
            <person name="Smirnov S."/>
            <person name="Smith C."/>
            <person name="Sougnez C."/>
            <person name="Spencer B."/>
            <person name="Stalker J."/>
            <person name="Stange-thomann N."/>
            <person name="Stavropoulos S."/>
            <person name="Stetson K."/>
            <person name="Stone C."/>
            <person name="Stone S."/>
            <person name="Stubbs M."/>
            <person name="Talamas J."/>
            <person name="Tchuinga P."/>
            <person name="Tenzing P."/>
            <person name="Tesfaye S."/>
            <person name="Theodore J."/>
            <person name="Thoulutsang Y."/>
            <person name="Topham K."/>
            <person name="Towey S."/>
            <person name="Tsamla T."/>
            <person name="Tsomo N."/>
            <person name="Vallee D."/>
            <person name="Vassiliev H."/>
            <person name="Venkataraman V."/>
            <person name="Vinson J."/>
            <person name="Vo A."/>
            <person name="Wade C."/>
            <person name="Wang S."/>
            <person name="Wangchuk T."/>
            <person name="Wangdi T."/>
            <person name="Whittaker C."/>
            <person name="Wilkinson J."/>
            <person name="Wu Y."/>
            <person name="Wyman D."/>
            <person name="Yadav S."/>
            <person name="Yang S."/>
            <person name="Yang X."/>
            <person name="Yeager S."/>
            <person name="Yee E."/>
            <person name="Young G."/>
            <person name="Zainoun J."/>
            <person name="Zembeck L."/>
            <person name="Zimmer A."/>
            <person name="Zody M."/>
            <person name="Lander E."/>
        </authorList>
    </citation>
    <scope>NUCLEOTIDE SEQUENCE [LARGE SCALE GENOMIC DNA]</scope>
</reference>
<dbReference type="SUPFAM" id="SSF55729">
    <property type="entry name" value="Acyl-CoA N-acyltransferases (Nat)"/>
    <property type="match status" value="1"/>
</dbReference>
<dbReference type="InterPro" id="IPR000182">
    <property type="entry name" value="GNAT_dom"/>
</dbReference>
<dbReference type="Pfam" id="PF00583">
    <property type="entry name" value="Acetyltransf_1"/>
    <property type="match status" value="1"/>
</dbReference>
<dbReference type="HOGENOM" id="CLU_072095_1_0_1"/>
<evidence type="ECO:0000256" key="2">
    <source>
        <dbReference type="ARBA" id="ARBA00006048"/>
    </source>
</evidence>
<keyword evidence="4" id="KW-0012">Acyltransferase</keyword>
<protein>
    <recommendedName>
        <fullName evidence="4">Glucosamine 6-phosphate N-acetyltransferase</fullName>
        <ecNumber evidence="4">2.3.1.4</ecNumber>
    </recommendedName>
</protein>
<name>H2YLK6_CIOSA</name>
<dbReference type="eggNOG" id="KOG3396">
    <property type="taxonomic scope" value="Eukaryota"/>
</dbReference>
<comment type="catalytic activity">
    <reaction evidence="3 4">
        <text>D-glucosamine 6-phosphate + acetyl-CoA = N-acetyl-D-glucosamine 6-phosphate + CoA + H(+)</text>
        <dbReference type="Rhea" id="RHEA:10292"/>
        <dbReference type="ChEBI" id="CHEBI:15378"/>
        <dbReference type="ChEBI" id="CHEBI:57287"/>
        <dbReference type="ChEBI" id="CHEBI:57288"/>
        <dbReference type="ChEBI" id="CHEBI:57513"/>
        <dbReference type="ChEBI" id="CHEBI:58725"/>
        <dbReference type="EC" id="2.3.1.4"/>
    </reaction>
</comment>
<evidence type="ECO:0000256" key="4">
    <source>
        <dbReference type="RuleBase" id="RU365086"/>
    </source>
</evidence>
<dbReference type="Ensembl" id="ENSCSAVT00000006286.1">
    <property type="protein sequence ID" value="ENSCSAVP00000006208.1"/>
    <property type="gene ID" value="ENSCSAVG00000003703.1"/>
</dbReference>
<organism evidence="6 7">
    <name type="scientific">Ciona savignyi</name>
    <name type="common">Pacific transparent sea squirt</name>
    <dbReference type="NCBI Taxonomy" id="51511"/>
    <lineage>
        <taxon>Eukaryota</taxon>
        <taxon>Metazoa</taxon>
        <taxon>Chordata</taxon>
        <taxon>Tunicata</taxon>
        <taxon>Ascidiacea</taxon>
        <taxon>Phlebobranchia</taxon>
        <taxon>Cionidae</taxon>
        <taxon>Ciona</taxon>
    </lineage>
</organism>
<dbReference type="AlphaFoldDB" id="H2YLK6"/>
<comment type="pathway">
    <text evidence="1 4">Nucleotide-sugar biosynthesis; UDP-N-acetyl-alpha-D-glucosamine biosynthesis; N-acetyl-alpha-D-glucosamine 1-phosphate from alpha-D-glucosamine 6-phosphate (route I): step 1/2.</text>
</comment>
<evidence type="ECO:0000259" key="5">
    <source>
        <dbReference type="PROSITE" id="PS51186"/>
    </source>
</evidence>
<dbReference type="GO" id="GO:0004343">
    <property type="term" value="F:glucosamine 6-phosphate N-acetyltransferase activity"/>
    <property type="evidence" value="ECO:0007669"/>
    <property type="project" value="UniProtKB-UniRule"/>
</dbReference>